<evidence type="ECO:0000256" key="1">
    <source>
        <dbReference type="ARBA" id="ARBA00012528"/>
    </source>
</evidence>
<sequence>MKLDWSSEGWARVYAFTALGTLACIGFAFAFDSYSFEDGSWRWGSDPINNLLIPLILAPPLFLFILSKMRQLAIAHTELMTVAATDPLTSLLNRRAFTEMVDGYLNRVEEASAASHNALFVIDVDHFKAVNDRFGHDYGDKALQLIAEAIAETVHDTDLVGRIGGEEFCVFMPRKPSDHFPDAAERIRSAISEVAFVVDEQRHVLSVSVGGVIFERGAAFSDLYRGADERLYLAKRNGRNRVELSIFSPQTTDPLH</sequence>
<dbReference type="SUPFAM" id="SSF55073">
    <property type="entry name" value="Nucleotide cyclase"/>
    <property type="match status" value="1"/>
</dbReference>
<keyword evidence="6" id="KW-1185">Reference proteome</keyword>
<evidence type="ECO:0000259" key="4">
    <source>
        <dbReference type="PROSITE" id="PS50887"/>
    </source>
</evidence>
<comment type="catalytic activity">
    <reaction evidence="2">
        <text>2 GTP = 3',3'-c-di-GMP + 2 diphosphate</text>
        <dbReference type="Rhea" id="RHEA:24898"/>
        <dbReference type="ChEBI" id="CHEBI:33019"/>
        <dbReference type="ChEBI" id="CHEBI:37565"/>
        <dbReference type="ChEBI" id="CHEBI:58805"/>
        <dbReference type="EC" id="2.7.7.65"/>
    </reaction>
</comment>
<feature type="domain" description="GGDEF" evidence="4">
    <location>
        <begin position="115"/>
        <end position="247"/>
    </location>
</feature>
<dbReference type="Gene3D" id="3.30.70.270">
    <property type="match status" value="1"/>
</dbReference>
<dbReference type="GO" id="GO:1902201">
    <property type="term" value="P:negative regulation of bacterial-type flagellum-dependent cell motility"/>
    <property type="evidence" value="ECO:0007669"/>
    <property type="project" value="TreeGrafter"/>
</dbReference>
<dbReference type="EC" id="2.7.7.65" evidence="1"/>
<dbReference type="EMBL" id="JAICBX010000003">
    <property type="protein sequence ID" value="MBW8639196.1"/>
    <property type="molecule type" value="Genomic_DNA"/>
</dbReference>
<dbReference type="Pfam" id="PF00990">
    <property type="entry name" value="GGDEF"/>
    <property type="match status" value="1"/>
</dbReference>
<dbReference type="InterPro" id="IPR000160">
    <property type="entry name" value="GGDEF_dom"/>
</dbReference>
<keyword evidence="3" id="KW-0472">Membrane</keyword>
<evidence type="ECO:0000256" key="2">
    <source>
        <dbReference type="ARBA" id="ARBA00034247"/>
    </source>
</evidence>
<gene>
    <name evidence="5" type="ORF">K1W69_18520</name>
</gene>
<protein>
    <recommendedName>
        <fullName evidence="1">diguanylate cyclase</fullName>
        <ecNumber evidence="1">2.7.7.65</ecNumber>
    </recommendedName>
</protein>
<dbReference type="AlphaFoldDB" id="A0AAE2ZQR2"/>
<dbReference type="PROSITE" id="PS51257">
    <property type="entry name" value="PROKAR_LIPOPROTEIN"/>
    <property type="match status" value="1"/>
</dbReference>
<feature type="transmembrane region" description="Helical" evidence="3">
    <location>
        <begin position="51"/>
        <end position="67"/>
    </location>
</feature>
<comment type="caution">
    <text evidence="5">The sequence shown here is derived from an EMBL/GenBank/DDBJ whole genome shotgun (WGS) entry which is preliminary data.</text>
</comment>
<dbReference type="RefSeq" id="WP_220229899.1">
    <property type="nucleotide sequence ID" value="NZ_JAICBX010000003.1"/>
</dbReference>
<evidence type="ECO:0000313" key="6">
    <source>
        <dbReference type="Proteomes" id="UP001196509"/>
    </source>
</evidence>
<organism evidence="5 6">
    <name type="scientific">Flavimaribacter sediminis</name>
    <dbReference type="NCBI Taxonomy" id="2865987"/>
    <lineage>
        <taxon>Bacteria</taxon>
        <taxon>Pseudomonadati</taxon>
        <taxon>Pseudomonadota</taxon>
        <taxon>Alphaproteobacteria</taxon>
        <taxon>Hyphomicrobiales</taxon>
        <taxon>Rhizobiaceae</taxon>
        <taxon>Flavimaribacter</taxon>
    </lineage>
</organism>
<dbReference type="GO" id="GO:0043709">
    <property type="term" value="P:cell adhesion involved in single-species biofilm formation"/>
    <property type="evidence" value="ECO:0007669"/>
    <property type="project" value="TreeGrafter"/>
</dbReference>
<keyword evidence="3" id="KW-1133">Transmembrane helix</keyword>
<dbReference type="PANTHER" id="PTHR45138:SF9">
    <property type="entry name" value="DIGUANYLATE CYCLASE DGCM-RELATED"/>
    <property type="match status" value="1"/>
</dbReference>
<keyword evidence="3" id="KW-0812">Transmembrane</keyword>
<dbReference type="PROSITE" id="PS50887">
    <property type="entry name" value="GGDEF"/>
    <property type="match status" value="1"/>
</dbReference>
<dbReference type="FunFam" id="3.30.70.270:FF:000001">
    <property type="entry name" value="Diguanylate cyclase domain protein"/>
    <property type="match status" value="1"/>
</dbReference>
<evidence type="ECO:0000256" key="3">
    <source>
        <dbReference type="SAM" id="Phobius"/>
    </source>
</evidence>
<dbReference type="Proteomes" id="UP001196509">
    <property type="component" value="Unassembled WGS sequence"/>
</dbReference>
<dbReference type="CDD" id="cd01949">
    <property type="entry name" value="GGDEF"/>
    <property type="match status" value="1"/>
</dbReference>
<dbReference type="PANTHER" id="PTHR45138">
    <property type="entry name" value="REGULATORY COMPONENTS OF SENSORY TRANSDUCTION SYSTEM"/>
    <property type="match status" value="1"/>
</dbReference>
<accession>A0AAE2ZQR2</accession>
<dbReference type="SMART" id="SM00267">
    <property type="entry name" value="GGDEF"/>
    <property type="match status" value="1"/>
</dbReference>
<dbReference type="InterPro" id="IPR043128">
    <property type="entry name" value="Rev_trsase/Diguanyl_cyclase"/>
</dbReference>
<proteinExistence type="predicted"/>
<dbReference type="NCBIfam" id="TIGR00254">
    <property type="entry name" value="GGDEF"/>
    <property type="match status" value="1"/>
</dbReference>
<dbReference type="GO" id="GO:0052621">
    <property type="term" value="F:diguanylate cyclase activity"/>
    <property type="evidence" value="ECO:0007669"/>
    <property type="project" value="UniProtKB-EC"/>
</dbReference>
<name>A0AAE2ZQR2_9HYPH</name>
<feature type="transmembrane region" description="Helical" evidence="3">
    <location>
        <begin position="12"/>
        <end position="31"/>
    </location>
</feature>
<evidence type="ECO:0000313" key="5">
    <source>
        <dbReference type="EMBL" id="MBW8639196.1"/>
    </source>
</evidence>
<dbReference type="GO" id="GO:0005886">
    <property type="term" value="C:plasma membrane"/>
    <property type="evidence" value="ECO:0007669"/>
    <property type="project" value="TreeGrafter"/>
</dbReference>
<dbReference type="InterPro" id="IPR050469">
    <property type="entry name" value="Diguanylate_Cyclase"/>
</dbReference>
<dbReference type="InterPro" id="IPR029787">
    <property type="entry name" value="Nucleotide_cyclase"/>
</dbReference>
<reference evidence="5" key="1">
    <citation type="submission" date="2021-08" db="EMBL/GenBank/DDBJ databases">
        <title>Hoeflea bacterium WL0058 sp. nov., isolated from the sediment.</title>
        <authorList>
            <person name="Wang L."/>
            <person name="Zhang D."/>
        </authorList>
    </citation>
    <scope>NUCLEOTIDE SEQUENCE</scope>
    <source>
        <strain evidence="5">WL0058</strain>
    </source>
</reference>